<evidence type="ECO:0000313" key="1">
    <source>
        <dbReference type="EMBL" id="ULT91728.1"/>
    </source>
</evidence>
<organism evidence="1 2">
    <name type="scientific">Caenorhabditis briggsae</name>
    <dbReference type="NCBI Taxonomy" id="6238"/>
    <lineage>
        <taxon>Eukaryota</taxon>
        <taxon>Metazoa</taxon>
        <taxon>Ecdysozoa</taxon>
        <taxon>Nematoda</taxon>
        <taxon>Chromadorea</taxon>
        <taxon>Rhabditida</taxon>
        <taxon>Rhabditina</taxon>
        <taxon>Rhabditomorpha</taxon>
        <taxon>Rhabditoidea</taxon>
        <taxon>Rhabditidae</taxon>
        <taxon>Peloderinae</taxon>
        <taxon>Caenorhabditis</taxon>
    </lineage>
</organism>
<name>A0AAE9A777_CAEBR</name>
<protein>
    <submittedName>
        <fullName evidence="1">Uncharacterized protein</fullName>
    </submittedName>
</protein>
<gene>
    <name evidence="1" type="ORF">L3Y34_009407</name>
</gene>
<reference evidence="1 2" key="1">
    <citation type="submission" date="2022-02" db="EMBL/GenBank/DDBJ databases">
        <title>Chromosome-level reference genomes for two strains of Caenorhabditis briggsae: an improved platform for comparative genomics.</title>
        <authorList>
            <person name="Stevens L."/>
            <person name="Andersen E.C."/>
        </authorList>
    </citation>
    <scope>NUCLEOTIDE SEQUENCE [LARGE SCALE GENOMIC DNA]</scope>
    <source>
        <strain evidence="1">QX1410_ONT</strain>
        <tissue evidence="1">Whole-organism</tissue>
    </source>
</reference>
<accession>A0AAE9A777</accession>
<dbReference type="AlphaFoldDB" id="A0AAE9A777"/>
<evidence type="ECO:0000313" key="2">
    <source>
        <dbReference type="Proteomes" id="UP000827892"/>
    </source>
</evidence>
<dbReference type="EMBL" id="CP090895">
    <property type="protein sequence ID" value="ULT91728.1"/>
    <property type="molecule type" value="Genomic_DNA"/>
</dbReference>
<sequence>MNAVYVIPDPFPATVIAIQPQPNLPPPPGLDQAGSVPIGIKEQLAEPEEAVFCCYWFCNNCCCDFLGQCLGELIRSICQCCCEIFCNALCSCN</sequence>
<dbReference type="Proteomes" id="UP000827892">
    <property type="component" value="Chromosome V"/>
</dbReference>
<proteinExistence type="predicted"/>